<organism evidence="1 2">
    <name type="scientific">Latimeria chalumnae</name>
    <name type="common">Coelacanth</name>
    <dbReference type="NCBI Taxonomy" id="7897"/>
    <lineage>
        <taxon>Eukaryota</taxon>
        <taxon>Metazoa</taxon>
        <taxon>Chordata</taxon>
        <taxon>Craniata</taxon>
        <taxon>Vertebrata</taxon>
        <taxon>Euteleostomi</taxon>
        <taxon>Coelacanthiformes</taxon>
        <taxon>Coelacanthidae</taxon>
        <taxon>Latimeria</taxon>
    </lineage>
</organism>
<dbReference type="Proteomes" id="UP000008672">
    <property type="component" value="Unassembled WGS sequence"/>
</dbReference>
<dbReference type="SUPFAM" id="SSF53649">
    <property type="entry name" value="Alkaline phosphatase-like"/>
    <property type="match status" value="1"/>
</dbReference>
<keyword evidence="2" id="KW-1185">Reference proteome</keyword>
<dbReference type="EMBL" id="AFYH01242761">
    <property type="status" value="NOT_ANNOTATED_CDS"/>
    <property type="molecule type" value="Genomic_DNA"/>
</dbReference>
<dbReference type="PANTHER" id="PTHR10974:SF39">
    <property type="entry name" value="E2F TRANSCRIPTION FACTOR CC-MB DOMAIN-CONTAINING PROTEIN"/>
    <property type="match status" value="1"/>
</dbReference>
<dbReference type="Gene3D" id="3.40.720.10">
    <property type="entry name" value="Alkaline Phosphatase, subunit A"/>
    <property type="match status" value="1"/>
</dbReference>
<dbReference type="Pfam" id="PF02995">
    <property type="entry name" value="DUF229"/>
    <property type="match status" value="2"/>
</dbReference>
<dbReference type="GO" id="GO:0005615">
    <property type="term" value="C:extracellular space"/>
    <property type="evidence" value="ECO:0007669"/>
    <property type="project" value="TreeGrafter"/>
</dbReference>
<evidence type="ECO:0000313" key="1">
    <source>
        <dbReference type="Ensembl" id="ENSLACP00000001242.1"/>
    </source>
</evidence>
<evidence type="ECO:0000313" key="2">
    <source>
        <dbReference type="Proteomes" id="UP000008672"/>
    </source>
</evidence>
<reference evidence="1" key="3">
    <citation type="submission" date="2025-09" db="UniProtKB">
        <authorList>
            <consortium name="Ensembl"/>
        </authorList>
    </citation>
    <scope>IDENTIFICATION</scope>
</reference>
<proteinExistence type="predicted"/>
<dbReference type="PANTHER" id="PTHR10974">
    <property type="entry name" value="FI08016P-RELATED"/>
    <property type="match status" value="1"/>
</dbReference>
<name>H2ZV21_LATCH</name>
<dbReference type="HOGENOM" id="CLU_011616_0_0_1"/>
<dbReference type="InterPro" id="IPR017850">
    <property type="entry name" value="Alkaline_phosphatase_core_sf"/>
</dbReference>
<dbReference type="GeneTree" id="ENSGT00940000166980"/>
<protein>
    <submittedName>
        <fullName evidence="1">Uncharacterized protein</fullName>
    </submittedName>
</protein>
<dbReference type="Ensembl" id="ENSLACT00000001254.1">
    <property type="protein sequence ID" value="ENSLACP00000001242.1"/>
    <property type="gene ID" value="ENSLACG00000001113.1"/>
</dbReference>
<sequence length="584" mass="67376">LNINILLLDSLSRHHFYRMLPKTISTFRSLNKNFFKMGQVFDFNLVQAIKGRTWESLQALFAGKAASPFDTFQKPVDLNETFWKFKAYGYETLYIEDMCWLWEWGLVKEQKALKMTAPLSVRAKLFLDAVKRAGIDRVDVSYTSCPILKANKVNDVFHGPDAICYNGFHQHIYLLQYMEYFMSRFSFLQKPAFTFLILDTAHEDTGIRVKQLDQDLARHVNFLANQPNTVSFILSDHGNTYGRFFSASSEAQVEVFHTSLFVIVPDQAAVLLGKSKMRSLHINQHRLVSLLDVHHTLKGLLPSDELIRGQKLKYKVNSDGLLSPVSPNRTCSDIPRIHPNLCICQTYDRPQQNNSYYALFAEFALGHMNRKIQEQQTDTKGPCKKLVAARFDDVKAREVGLNEIIATFSLYVRTYKTTGHTEEGFVVSIRFHYVPHSETMLFLGFERITPYSIYYSCANPFVDIRLCICNTQAENRDSIADEHHGQLLPPSVIWTNTTSTAVHENCLYLLKRSYSSGVVLAITNVCSEMFYYVHFDFFTKNLYSSCEMPVRVTILPRTETLLVVGIRQVENQPWKYKFKSELYR</sequence>
<dbReference type="InterPro" id="IPR004245">
    <property type="entry name" value="DUF229"/>
</dbReference>
<reference evidence="2" key="1">
    <citation type="submission" date="2011-08" db="EMBL/GenBank/DDBJ databases">
        <title>The draft genome of Latimeria chalumnae.</title>
        <authorList>
            <person name="Di Palma F."/>
            <person name="Alfoldi J."/>
            <person name="Johnson J."/>
            <person name="Berlin A."/>
            <person name="Gnerre S."/>
            <person name="Jaffe D."/>
            <person name="MacCallum I."/>
            <person name="Young S."/>
            <person name="Walker B.J."/>
            <person name="Lander E."/>
            <person name="Lindblad-Toh K."/>
        </authorList>
    </citation>
    <scope>NUCLEOTIDE SEQUENCE [LARGE SCALE GENOMIC DNA]</scope>
    <source>
        <strain evidence="2">Wild caught</strain>
    </source>
</reference>
<accession>H2ZV21</accession>
<dbReference type="AlphaFoldDB" id="H2ZV21"/>
<reference evidence="1" key="2">
    <citation type="submission" date="2025-08" db="UniProtKB">
        <authorList>
            <consortium name="Ensembl"/>
        </authorList>
    </citation>
    <scope>IDENTIFICATION</scope>
</reference>